<dbReference type="Pfam" id="PF18758">
    <property type="entry name" value="KDZ"/>
    <property type="match status" value="1"/>
</dbReference>
<accession>A0A060SZK3</accession>
<sequence>MARKRKSGSSVSTSINVRYGRGSHWNVRSTTRRLRDPAALQQEAYKKYKERFADYDDREEIARMDVDAEGWEDDTMFFAIPPGEEGVLASHEGGELDLCAQLMADNREKKRYDPRSRRNRTHCRNAEWSLQLPALTDAYLAWRQTGPPTAVPEPAGQSAPDAVPHPDGEAADATTSHVSEDGERVAPDTYSSSASQTWSVLTIKFFATAIRQFTRMTDEERPAVTLARHGFLAIAPVAPTIATSFKVLQAYHHIHGACPRLSIQAFCQALCGIHETLFRRSFSEEFGIAYDVYLDILHSVDTRVNAALARDSPDWRLRNACAPCMYMLEDEDNLPYSFLVAMDGNTSLKLVDDTFRRGEARPDGRTFRTDLFIPAEEVDKYKDEVAQKNRRAAAPAASGAPDPFHAYLPAEVHQQPARADETDPTAATLSSTSLWEDEDGAGHEEALTADDEHDVEPDERVDGQNDAWVDSDVPAEEPSDSQSVCAERWRNAGPEARKKMFALFAATGIFICICRHGHILVVCDMIQSGELMKYPLATVARWREVFGPHVKIKVGYDIACEFQKILKRSSLGPATDVTISCVVPAFHGHSHNRGCQLEWHPMYMDGLAHRMSTAFHRHQGIEDLIAFWGMQKHLASGKFIYHNYRQALETIESGERELAIYARDLKTTPADYERYLEEERAYLRSLKAEPAEVPLKCEYIEALKKLEDAHVKDMVAVDTYKKLDYLIVKEGIDGKRIAAIRREYRLAKTRVDHAEEKAARLEELLNVDQRWLPASAEYKAAVVELGLRKYRRALDNLERLVVQRLLELKKMGMNNIAYKQREKIGKALKARAQAIRTALVVYNRQAAALSPPRQDLTWEEVMAMVSLSEFDLLREARQDIRQQPWAQRTHRDAMALHFKVKRAREEVRRLNVEIPRLFLSLIDEHVDYTKAVEDAQEGRPALSHELAVRLRYRNVVNGHVVRWLLKATRLPGFSGQLQYGRHIGRDKDRLLGIELPPWAVHLEQTASGDGDRERSVRDEDDEEYDGELEDGDGIPGMGGTETSNKFVDFVETLDGGVQLNEDLDETYDL</sequence>
<gene>
    <name evidence="3" type="ORF">BN946_scf184711.g3</name>
</gene>
<evidence type="ECO:0008006" key="5">
    <source>
        <dbReference type="Google" id="ProtNLM"/>
    </source>
</evidence>
<feature type="compositionally biased region" description="Polar residues" evidence="2">
    <location>
        <begin position="425"/>
        <end position="434"/>
    </location>
</feature>
<feature type="region of interest" description="Disordered" evidence="2">
    <location>
        <begin position="1002"/>
        <end position="1043"/>
    </location>
</feature>
<dbReference type="OrthoDB" id="3251205at2759"/>
<comment type="caution">
    <text evidence="3">The sequence shown here is derived from an EMBL/GenBank/DDBJ whole genome shotgun (WGS) entry which is preliminary data.</text>
</comment>
<evidence type="ECO:0000256" key="1">
    <source>
        <dbReference type="SAM" id="Coils"/>
    </source>
</evidence>
<feature type="compositionally biased region" description="Acidic residues" evidence="2">
    <location>
        <begin position="447"/>
        <end position="457"/>
    </location>
</feature>
<dbReference type="AlphaFoldDB" id="A0A060SZK3"/>
<evidence type="ECO:0000256" key="2">
    <source>
        <dbReference type="SAM" id="MobiDB-lite"/>
    </source>
</evidence>
<dbReference type="OMA" id="IDEHVDY"/>
<feature type="compositionally biased region" description="Acidic residues" evidence="2">
    <location>
        <begin position="1018"/>
        <end position="1032"/>
    </location>
</feature>
<organism evidence="3 4">
    <name type="scientific">Pycnoporus cinnabarinus</name>
    <name type="common">Cinnabar-red polypore</name>
    <name type="synonym">Trametes cinnabarina</name>
    <dbReference type="NCBI Taxonomy" id="5643"/>
    <lineage>
        <taxon>Eukaryota</taxon>
        <taxon>Fungi</taxon>
        <taxon>Dikarya</taxon>
        <taxon>Basidiomycota</taxon>
        <taxon>Agaricomycotina</taxon>
        <taxon>Agaricomycetes</taxon>
        <taxon>Polyporales</taxon>
        <taxon>Polyporaceae</taxon>
        <taxon>Trametes</taxon>
    </lineage>
</organism>
<dbReference type="Proteomes" id="UP000029665">
    <property type="component" value="Unassembled WGS sequence"/>
</dbReference>
<proteinExistence type="predicted"/>
<dbReference type="PANTHER" id="PTHR33096:SF1">
    <property type="entry name" value="CXC1-LIKE CYSTEINE CLUSTER ASSOCIATED WITH KDZ TRANSPOSASES DOMAIN-CONTAINING PROTEIN"/>
    <property type="match status" value="1"/>
</dbReference>
<dbReference type="HOGENOM" id="CLU_013084_2_0_1"/>
<evidence type="ECO:0000313" key="4">
    <source>
        <dbReference type="Proteomes" id="UP000029665"/>
    </source>
</evidence>
<feature type="region of interest" description="Disordered" evidence="2">
    <location>
        <begin position="145"/>
        <end position="190"/>
    </location>
</feature>
<name>A0A060SZK3_PYCCI</name>
<keyword evidence="4" id="KW-1185">Reference proteome</keyword>
<dbReference type="InterPro" id="IPR040521">
    <property type="entry name" value="KDZ"/>
</dbReference>
<feature type="coiled-coil region" evidence="1">
    <location>
        <begin position="737"/>
        <end position="764"/>
    </location>
</feature>
<reference evidence="3" key="1">
    <citation type="submission" date="2014-01" db="EMBL/GenBank/DDBJ databases">
        <title>The genome of the white-rot fungus Pycnoporus cinnabarinus: a basidiomycete model with a versatile arsenal for lignocellulosic biomass breakdown.</title>
        <authorList>
            <person name="Levasseur A."/>
            <person name="Lomascolo A."/>
            <person name="Ruiz-Duenas F.J."/>
            <person name="Uzan E."/>
            <person name="Piumi F."/>
            <person name="Kues U."/>
            <person name="Ram A.F.J."/>
            <person name="Murat C."/>
            <person name="Haon M."/>
            <person name="Benoit I."/>
            <person name="Arfi Y."/>
            <person name="Chevret D."/>
            <person name="Drula E."/>
            <person name="Kwon M.J."/>
            <person name="Gouret P."/>
            <person name="Lesage-Meessen L."/>
            <person name="Lombard V."/>
            <person name="Mariette J."/>
            <person name="Noirot C."/>
            <person name="Park J."/>
            <person name="Patyshakuliyeva A."/>
            <person name="Wieneger R.A.B."/>
            <person name="Wosten H.A.B."/>
            <person name="Martin F."/>
            <person name="Coutinho P.M."/>
            <person name="de Vries R."/>
            <person name="Martinez A.T."/>
            <person name="Klopp C."/>
            <person name="Pontarotti P."/>
            <person name="Henrissat B."/>
            <person name="Record E."/>
        </authorList>
    </citation>
    <scope>NUCLEOTIDE SEQUENCE [LARGE SCALE GENOMIC DNA]</scope>
    <source>
        <strain evidence="3">BRFM137</strain>
    </source>
</reference>
<keyword evidence="1" id="KW-0175">Coiled coil</keyword>
<dbReference type="EMBL" id="CCBP010000594">
    <property type="protein sequence ID" value="CDO77993.1"/>
    <property type="molecule type" value="Genomic_DNA"/>
</dbReference>
<protein>
    <recommendedName>
        <fullName evidence="5">CxC1-like cysteine cluster associated with KDZ transposases domain-containing protein</fullName>
    </recommendedName>
</protein>
<evidence type="ECO:0000313" key="3">
    <source>
        <dbReference type="EMBL" id="CDO77993.1"/>
    </source>
</evidence>
<feature type="region of interest" description="Disordered" evidence="2">
    <location>
        <begin position="413"/>
        <end position="485"/>
    </location>
</feature>
<dbReference type="PANTHER" id="PTHR33096">
    <property type="entry name" value="CXC2 DOMAIN-CONTAINING PROTEIN"/>
    <property type="match status" value="1"/>
</dbReference>